<dbReference type="PANTHER" id="PTHR41349:SF1">
    <property type="entry name" value="PROTEIN CBG08683"/>
    <property type="match status" value="1"/>
</dbReference>
<dbReference type="AlphaFoldDB" id="A0A0F5JJ17"/>
<accession>A0A0F5JJ17</accession>
<dbReference type="PANTHER" id="PTHR41349">
    <property type="match status" value="1"/>
</dbReference>
<dbReference type="HOGENOM" id="CLU_049141_0_0_10"/>
<gene>
    <name evidence="3" type="ORF">HMPREF1535_01151</name>
</gene>
<dbReference type="STRING" id="927665.HMPREF1535_01151"/>
<feature type="signal peptide" evidence="1">
    <location>
        <begin position="1"/>
        <end position="22"/>
    </location>
</feature>
<dbReference type="Gene3D" id="3.60.10.10">
    <property type="entry name" value="Endonuclease/exonuclease/phosphatase"/>
    <property type="match status" value="1"/>
</dbReference>
<dbReference type="GO" id="GO:0003824">
    <property type="term" value="F:catalytic activity"/>
    <property type="evidence" value="ECO:0007669"/>
    <property type="project" value="InterPro"/>
</dbReference>
<proteinExistence type="predicted"/>
<reference evidence="3 4" key="1">
    <citation type="submission" date="2013-04" db="EMBL/GenBank/DDBJ databases">
        <title>The Genome Sequence of Parabacteroides goldsteinii DSM 19448.</title>
        <authorList>
            <consortium name="The Broad Institute Genomics Platform"/>
            <person name="Earl A."/>
            <person name="Ward D."/>
            <person name="Feldgarden M."/>
            <person name="Gevers D."/>
            <person name="Martens E."/>
            <person name="Sakamoto M."/>
            <person name="Benno Y."/>
            <person name="Song Y."/>
            <person name="Liu C."/>
            <person name="Lee J."/>
            <person name="Bolanos M."/>
            <person name="Vaisanen M.L."/>
            <person name="Finegold S.M."/>
            <person name="Walker B."/>
            <person name="Young S."/>
            <person name="Zeng Q."/>
            <person name="Gargeya S."/>
            <person name="Fitzgerald M."/>
            <person name="Haas B."/>
            <person name="Abouelleil A."/>
            <person name="Allen A.W."/>
            <person name="Alvarado L."/>
            <person name="Arachchi H.M."/>
            <person name="Berlin A.M."/>
            <person name="Chapman S.B."/>
            <person name="Gainer-Dewar J."/>
            <person name="Goldberg J."/>
            <person name="Griggs A."/>
            <person name="Gujja S."/>
            <person name="Hansen M."/>
            <person name="Howarth C."/>
            <person name="Imamovic A."/>
            <person name="Ireland A."/>
            <person name="Larimer J."/>
            <person name="McCowan C."/>
            <person name="Murphy C."/>
            <person name="Pearson M."/>
            <person name="Poon T.W."/>
            <person name="Priest M."/>
            <person name="Roberts A."/>
            <person name="Saif S."/>
            <person name="Shea T."/>
            <person name="Sisk P."/>
            <person name="Sykes S."/>
            <person name="Wortman J."/>
            <person name="Nusbaum C."/>
            <person name="Birren B."/>
        </authorList>
    </citation>
    <scope>NUCLEOTIDE SEQUENCE [LARGE SCALE GENOMIC DNA]</scope>
    <source>
        <strain evidence="3 4">DSM 19448</strain>
    </source>
</reference>
<evidence type="ECO:0000313" key="3">
    <source>
        <dbReference type="EMBL" id="KKB57704.1"/>
    </source>
</evidence>
<sequence>MKKSLFTTVLLFIITLCFSSCQKTETFKVLQFNIWQEGTVVENGFDAVADEIVRSDADFVTLSEVRNYHNTRFCDRIVEALQKRGQTYYSFYTEDSGLLSRYPISDSSTVYPLNDDRGSIYRLVTKKGDQEFAVYTAHLDYRNCAYYDARGYDGNNWNKIEPVTNLDSILVLNRASVRDDAIARFIKEAEKDKAAGRIVILGGDFNEPSHLDWTEATKDMRDHYGLVVPWDVSVMLEKAGYKDSYREKYPDPVTHPGFTCPADCPDIALKKLVWSPEADDRDRIDFIMYSPFNGLSLTDVTIIGPKGDILRGERVTKETADPVIEPLGVWPTDHKAILATFQLIRHL</sequence>
<evidence type="ECO:0000259" key="2">
    <source>
        <dbReference type="Pfam" id="PF03372"/>
    </source>
</evidence>
<comment type="caution">
    <text evidence="3">The sequence shown here is derived from an EMBL/GenBank/DDBJ whole genome shotgun (WGS) entry which is preliminary data.</text>
</comment>
<organism evidence="3 4">
    <name type="scientific">Parabacteroides goldsteinii DSM 19448 = WAL 12034</name>
    <dbReference type="NCBI Taxonomy" id="927665"/>
    <lineage>
        <taxon>Bacteria</taxon>
        <taxon>Pseudomonadati</taxon>
        <taxon>Bacteroidota</taxon>
        <taxon>Bacteroidia</taxon>
        <taxon>Bacteroidales</taxon>
        <taxon>Tannerellaceae</taxon>
        <taxon>Parabacteroides</taxon>
    </lineage>
</organism>
<dbReference type="EMBL" id="AQHV01000008">
    <property type="protein sequence ID" value="KKB57704.1"/>
    <property type="molecule type" value="Genomic_DNA"/>
</dbReference>
<protein>
    <recommendedName>
        <fullName evidence="2">Endonuclease/exonuclease/phosphatase domain-containing protein</fullName>
    </recommendedName>
</protein>
<dbReference type="InterPro" id="IPR036691">
    <property type="entry name" value="Endo/exonu/phosph_ase_sf"/>
</dbReference>
<evidence type="ECO:0000313" key="4">
    <source>
        <dbReference type="Proteomes" id="UP000033047"/>
    </source>
</evidence>
<dbReference type="InterPro" id="IPR005135">
    <property type="entry name" value="Endo/exonuclease/phosphatase"/>
</dbReference>
<dbReference type="SUPFAM" id="SSF56219">
    <property type="entry name" value="DNase I-like"/>
    <property type="match status" value="1"/>
</dbReference>
<name>A0A0F5JJ17_9BACT</name>
<dbReference type="RefSeq" id="WP_046145537.1">
    <property type="nucleotide sequence ID" value="NZ_KQ033912.1"/>
</dbReference>
<feature type="chain" id="PRO_5002490113" description="Endonuclease/exonuclease/phosphatase domain-containing protein" evidence="1">
    <location>
        <begin position="23"/>
        <end position="347"/>
    </location>
</feature>
<evidence type="ECO:0000256" key="1">
    <source>
        <dbReference type="SAM" id="SignalP"/>
    </source>
</evidence>
<keyword evidence="1" id="KW-0732">Signal</keyword>
<dbReference type="PATRIC" id="fig|927665.4.peg.1176"/>
<dbReference type="Pfam" id="PF03372">
    <property type="entry name" value="Exo_endo_phos"/>
    <property type="match status" value="1"/>
</dbReference>
<feature type="domain" description="Endonuclease/exonuclease/phosphatase" evidence="2">
    <location>
        <begin position="30"/>
        <end position="334"/>
    </location>
</feature>
<dbReference type="Proteomes" id="UP000033047">
    <property type="component" value="Unassembled WGS sequence"/>
</dbReference>